<evidence type="ECO:0000256" key="1">
    <source>
        <dbReference type="SAM" id="MobiDB-lite"/>
    </source>
</evidence>
<dbReference type="AlphaFoldDB" id="A0A0L7M378"/>
<feature type="compositionally biased region" description="Polar residues" evidence="1">
    <location>
        <begin position="117"/>
        <end position="135"/>
    </location>
</feature>
<feature type="compositionally biased region" description="Basic and acidic residues" evidence="1">
    <location>
        <begin position="77"/>
        <end position="116"/>
    </location>
</feature>
<proteinExistence type="predicted"/>
<evidence type="ECO:0000313" key="3">
    <source>
        <dbReference type="Proteomes" id="UP000054282"/>
    </source>
</evidence>
<feature type="region of interest" description="Disordered" evidence="1">
    <location>
        <begin position="34"/>
        <end position="135"/>
    </location>
</feature>
<protein>
    <submittedName>
        <fullName evidence="2">Uncharacterized protein</fullName>
    </submittedName>
</protein>
<dbReference type="Proteomes" id="UP000054282">
    <property type="component" value="Unassembled WGS sequence"/>
</dbReference>
<dbReference type="OrthoDB" id="2083at2759"/>
<gene>
    <name evidence="2" type="ORF">PFDG_05506</name>
</gene>
<evidence type="ECO:0000313" key="2">
    <source>
        <dbReference type="EMBL" id="KOB87291.1"/>
    </source>
</evidence>
<dbReference type="EMBL" id="DS016506">
    <property type="protein sequence ID" value="KOB87291.1"/>
    <property type="molecule type" value="Genomic_DNA"/>
</dbReference>
<feature type="compositionally biased region" description="Basic and acidic residues" evidence="1">
    <location>
        <begin position="34"/>
        <end position="68"/>
    </location>
</feature>
<name>A0A0L7M378_PLAF4</name>
<dbReference type="KEGG" id="pfd:PFDG_05506"/>
<reference evidence="3" key="1">
    <citation type="submission" date="2006-09" db="EMBL/GenBank/DDBJ databases">
        <title>Annotation of Plasmodium falciparum Dd2.</title>
        <authorList>
            <consortium name="The Broad Institute Genome Sequencing Platform"/>
            <person name="Volkman S.K."/>
            <person name="Neafsey D.E."/>
            <person name="Dash A.P."/>
            <person name="Chitnis C.E."/>
            <person name="Hartl D.L."/>
            <person name="Young S.K."/>
            <person name="Zeng Q."/>
            <person name="Koehrsen M."/>
            <person name="Alvarado L."/>
            <person name="Berlin A."/>
            <person name="Borenstein D."/>
            <person name="Chapman S.B."/>
            <person name="Chen Z."/>
            <person name="Engels R."/>
            <person name="Freedman E."/>
            <person name="Gellesch M."/>
            <person name="Goldberg J."/>
            <person name="Griggs A."/>
            <person name="Gujja S."/>
            <person name="Heilman E.R."/>
            <person name="Heiman D.I."/>
            <person name="Howarth C."/>
            <person name="Jen D."/>
            <person name="Larson L."/>
            <person name="Mehta T."/>
            <person name="Neiman D."/>
            <person name="Park D."/>
            <person name="Pearson M."/>
            <person name="Roberts A."/>
            <person name="Saif S."/>
            <person name="Shea T."/>
            <person name="Shenoy N."/>
            <person name="Sisk P."/>
            <person name="Stolte C."/>
            <person name="Sykes S."/>
            <person name="Walk T."/>
            <person name="White J."/>
            <person name="Yandava C."/>
            <person name="Haas B."/>
            <person name="Henn M.R."/>
            <person name="Nusbaum C."/>
            <person name="Birren B."/>
        </authorList>
    </citation>
    <scope>NUCLEOTIDE SEQUENCE [LARGE SCALE GENOMIC DNA]</scope>
</reference>
<sequence length="151" mass="18650">MPYYSKHSRISHKQDDYKYADNYRSKFNNKSYEERRLVNHRDRSLDHEKDYKYSRNNKDDNYHNFNKKDTRRNHSKSFSESRYDYSNKYNDRKKNYKNDKYDKKVKTNNKNHDSPYERNSVSISKDSYTNNKKKNSYTLKTESVKSFVSRE</sequence>
<accession>A0A0L7M378</accession>
<organism evidence="2 3">
    <name type="scientific">Plasmodium falciparum (isolate Dd2)</name>
    <dbReference type="NCBI Taxonomy" id="57267"/>
    <lineage>
        <taxon>Eukaryota</taxon>
        <taxon>Sar</taxon>
        <taxon>Alveolata</taxon>
        <taxon>Apicomplexa</taxon>
        <taxon>Aconoidasida</taxon>
        <taxon>Haemosporida</taxon>
        <taxon>Plasmodiidae</taxon>
        <taxon>Plasmodium</taxon>
        <taxon>Plasmodium (Laverania)</taxon>
    </lineage>
</organism>
<reference evidence="3" key="2">
    <citation type="submission" date="2006-09" db="EMBL/GenBank/DDBJ databases">
        <title>The genome sequence of Plasmodium falciparum Dd2.</title>
        <authorList>
            <consortium name="The Broad Institute Genome Sequencing Platform"/>
            <person name="Birren B."/>
            <person name="Lander E."/>
            <person name="Galagan J."/>
            <person name="Nusbaum C."/>
            <person name="Devon K."/>
            <person name="Henn M."/>
            <person name="Jaffe D."/>
            <person name="Butler J."/>
            <person name="Alvarez P."/>
            <person name="Gnerre S."/>
            <person name="Grabherr M."/>
            <person name="Kleber M."/>
            <person name="Mauceli E."/>
            <person name="Brockman W."/>
            <person name="MacCallum I.A."/>
            <person name="Rounsley S."/>
            <person name="Young S."/>
            <person name="LaButti K."/>
            <person name="Pushparaj V."/>
            <person name="DeCaprio D."/>
            <person name="Crawford M."/>
            <person name="Koehrsen M."/>
            <person name="Engels R."/>
            <person name="Montgomery P."/>
            <person name="Pearson M."/>
            <person name="Howarth C."/>
            <person name="Larson L."/>
            <person name="Luoma S."/>
            <person name="White J."/>
            <person name="Kodira C."/>
            <person name="Zeng Q."/>
            <person name="O'Leary S."/>
            <person name="Yandava C."/>
            <person name="Alvarado L."/>
            <person name="Wirth D."/>
            <person name="Volkman S."/>
            <person name="Hartl D."/>
        </authorList>
    </citation>
    <scope>NUCLEOTIDE SEQUENCE [LARGE SCALE GENOMIC DNA]</scope>
</reference>